<dbReference type="EMBL" id="JBFDAA010000005">
    <property type="protein sequence ID" value="KAL1132294.1"/>
    <property type="molecule type" value="Genomic_DNA"/>
</dbReference>
<gene>
    <name evidence="1" type="ORF">AAG570_010251</name>
</gene>
<sequence length="132" mass="14669">MASKRRNMFYQNKKQETTGIDPPTLVILLGCDGGGCGPCRGLSTQHPGAGTLTQEEAQPIIDPYKLLADDLKDIYRDIRQETTEKVVWSGHRFRRMHDTGPLRGQSPLSNSCVAIHPVEFFDIVLLPFCPAS</sequence>
<dbReference type="Proteomes" id="UP001558652">
    <property type="component" value="Unassembled WGS sequence"/>
</dbReference>
<organism evidence="1 2">
    <name type="scientific">Ranatra chinensis</name>
    <dbReference type="NCBI Taxonomy" id="642074"/>
    <lineage>
        <taxon>Eukaryota</taxon>
        <taxon>Metazoa</taxon>
        <taxon>Ecdysozoa</taxon>
        <taxon>Arthropoda</taxon>
        <taxon>Hexapoda</taxon>
        <taxon>Insecta</taxon>
        <taxon>Pterygota</taxon>
        <taxon>Neoptera</taxon>
        <taxon>Paraneoptera</taxon>
        <taxon>Hemiptera</taxon>
        <taxon>Heteroptera</taxon>
        <taxon>Panheteroptera</taxon>
        <taxon>Nepomorpha</taxon>
        <taxon>Nepidae</taxon>
        <taxon>Ranatrinae</taxon>
        <taxon>Ranatra</taxon>
    </lineage>
</organism>
<protein>
    <submittedName>
        <fullName evidence="1">Uncharacterized protein</fullName>
    </submittedName>
</protein>
<evidence type="ECO:0000313" key="1">
    <source>
        <dbReference type="EMBL" id="KAL1132294.1"/>
    </source>
</evidence>
<reference evidence="1 2" key="1">
    <citation type="submission" date="2024-07" db="EMBL/GenBank/DDBJ databases">
        <title>Chromosome-level genome assembly of the water stick insect Ranatra chinensis (Heteroptera: Nepidae).</title>
        <authorList>
            <person name="Liu X."/>
        </authorList>
    </citation>
    <scope>NUCLEOTIDE SEQUENCE [LARGE SCALE GENOMIC DNA]</scope>
    <source>
        <strain evidence="1">Cailab_2021Rc</strain>
        <tissue evidence="1">Muscle</tissue>
    </source>
</reference>
<dbReference type="AlphaFoldDB" id="A0ABD0YM34"/>
<accession>A0ABD0YM34</accession>
<keyword evidence="2" id="KW-1185">Reference proteome</keyword>
<evidence type="ECO:0000313" key="2">
    <source>
        <dbReference type="Proteomes" id="UP001558652"/>
    </source>
</evidence>
<comment type="caution">
    <text evidence="1">The sequence shown here is derived from an EMBL/GenBank/DDBJ whole genome shotgun (WGS) entry which is preliminary data.</text>
</comment>
<proteinExistence type="predicted"/>
<name>A0ABD0YM34_9HEMI</name>